<dbReference type="GO" id="GO:0006355">
    <property type="term" value="P:regulation of DNA-templated transcription"/>
    <property type="evidence" value="ECO:0007669"/>
    <property type="project" value="TreeGrafter"/>
</dbReference>
<feature type="transmembrane region" description="Helical" evidence="4">
    <location>
        <begin position="57"/>
        <end position="82"/>
    </location>
</feature>
<reference evidence="6 7" key="1">
    <citation type="submission" date="2020-03" db="EMBL/GenBank/DDBJ databases">
        <title>Sequencing the genomes of 1000 actinobacteria strains.</title>
        <authorList>
            <person name="Klenk H.-P."/>
        </authorList>
    </citation>
    <scope>NUCLEOTIDE SEQUENCE [LARGE SCALE GENOMIC DNA]</scope>
    <source>
        <strain evidence="6 7">DSM 45685</strain>
    </source>
</reference>
<feature type="compositionally biased region" description="Acidic residues" evidence="3">
    <location>
        <begin position="354"/>
        <end position="363"/>
    </location>
</feature>
<dbReference type="EMBL" id="JAAOYM010000001">
    <property type="protein sequence ID" value="NIJ10513.1"/>
    <property type="molecule type" value="Genomic_DNA"/>
</dbReference>
<dbReference type="PANTHER" id="PTHR35807:SF1">
    <property type="entry name" value="TRANSCRIPTIONAL REGULATOR REDD"/>
    <property type="match status" value="1"/>
</dbReference>
<keyword evidence="6" id="KW-0238">DNA-binding</keyword>
<keyword evidence="2" id="KW-0804">Transcription</keyword>
<feature type="compositionally biased region" description="Acidic residues" evidence="3">
    <location>
        <begin position="651"/>
        <end position="664"/>
    </location>
</feature>
<evidence type="ECO:0000313" key="6">
    <source>
        <dbReference type="EMBL" id="NIJ10513.1"/>
    </source>
</evidence>
<keyword evidence="7" id="KW-1185">Reference proteome</keyword>
<dbReference type="Proteomes" id="UP000545493">
    <property type="component" value="Unassembled WGS sequence"/>
</dbReference>
<comment type="caution">
    <text evidence="6">The sequence shown here is derived from an EMBL/GenBank/DDBJ whole genome shotgun (WGS) entry which is preliminary data.</text>
</comment>
<evidence type="ECO:0000256" key="4">
    <source>
        <dbReference type="SAM" id="Phobius"/>
    </source>
</evidence>
<proteinExistence type="predicted"/>
<dbReference type="SMART" id="SM01043">
    <property type="entry name" value="BTAD"/>
    <property type="match status" value="1"/>
</dbReference>
<name>A0A7X5UMW0_9PSEU</name>
<evidence type="ECO:0000256" key="3">
    <source>
        <dbReference type="SAM" id="MobiDB-lite"/>
    </source>
</evidence>
<feature type="transmembrane region" description="Helical" evidence="4">
    <location>
        <begin position="12"/>
        <end position="37"/>
    </location>
</feature>
<feature type="region of interest" description="Disordered" evidence="3">
    <location>
        <begin position="641"/>
        <end position="672"/>
    </location>
</feature>
<feature type="region of interest" description="Disordered" evidence="3">
    <location>
        <begin position="240"/>
        <end position="285"/>
    </location>
</feature>
<dbReference type="InterPro" id="IPR036388">
    <property type="entry name" value="WH-like_DNA-bd_sf"/>
</dbReference>
<evidence type="ECO:0000256" key="2">
    <source>
        <dbReference type="ARBA" id="ARBA00023163"/>
    </source>
</evidence>
<feature type="region of interest" description="Disordered" evidence="3">
    <location>
        <begin position="353"/>
        <end position="384"/>
    </location>
</feature>
<feature type="compositionally biased region" description="Pro residues" evidence="3">
    <location>
        <begin position="240"/>
        <end position="269"/>
    </location>
</feature>
<dbReference type="InterPro" id="IPR005158">
    <property type="entry name" value="BTAD"/>
</dbReference>
<dbReference type="RefSeq" id="WP_167166671.1">
    <property type="nucleotide sequence ID" value="NZ_JAAOYM010000001.1"/>
</dbReference>
<evidence type="ECO:0000313" key="7">
    <source>
        <dbReference type="Proteomes" id="UP000545493"/>
    </source>
</evidence>
<feature type="region of interest" description="Disordered" evidence="3">
    <location>
        <begin position="567"/>
        <end position="593"/>
    </location>
</feature>
<sequence length="926" mass="98753">MMSIVLRILRRVAHLLGALLALAALAALLIGVPWGLWHYIGWPLPDHIPSRDEVEALLLNPLSVTLLLDILACIAWPTWLVFALDVARCVPDALRGVRPPPTGPIHAVAGVLVAAVLLGLVGQRSTAPPATSLTTDVIASPAPVSTRTVEHSTIEQIAFAPPASSHAANTEAKPGTAIVQPPRAGVHDSLWRIAERELGDGARWPELFHANQDRVQADGRALHDPNLVYPGWVLVLPEPPEVSTPPAPPPAPQPPPPPQPPSDHPSPAPEPEHHPAPVPQNNPVSTTSTTGIVLVTGGFVAAGLASAVAAAMIVRRRRRMRAYQPGSGDREQPPPPAPAVRALRITYDEQQLGLDEETDDSDDPIVLTDAEPDQVDSPATEPSPLAEHAVEIGTRDERAQAVDLAALHGLGITGAGAEATARALLVHLLGTTTATVVVPEPDAVGLLGAEPPASSRLRITPDLDAAIEELGSRLHPADTENVTATVLVASIRGPHARLQSLLDNGGDCGIVGILLGHWPAGGTVRVRADGIVTAASPELDQQLRGARLFHVGATDTRDLIELFAAATPTTVTDPPPAQAPDEAAGEGVTQPPLVRGHAEIGDVIDETDHNKLVEADGNETLPEQDEATPPPAEDQLINVQSSTMQPSPDSPPDDEAETDAEPADDDCHAQRPFSLTTFGPLALLWNSSSGQQDLTERFAPKHKALLAFLALYPEGTTRETVRSALWPDATGQRPYNAFYATLSQVRKILTQATDEQAGDLIDQHADHVALNPDLVEVDYWHLYDAEHDRRTATTDDQRLDAWSRIAAIYTGEVAEGMSALWLDGPREAAHRTAIDALAGMAAYYRSSDPQRQLQLLEHARLLNPGNEDIYRDIMRAQAELGLTDAISRTLHLLTTALANIGDRPDPSTLTLARALQAREHRRAAAS</sequence>
<feature type="domain" description="Bacterial transcriptional activator" evidence="5">
    <location>
        <begin position="777"/>
        <end position="916"/>
    </location>
</feature>
<accession>A0A7X5UMW0</accession>
<evidence type="ECO:0000259" key="5">
    <source>
        <dbReference type="SMART" id="SM01043"/>
    </source>
</evidence>
<dbReference type="Gene3D" id="3.10.350.10">
    <property type="entry name" value="LysM domain"/>
    <property type="match status" value="1"/>
</dbReference>
<dbReference type="GO" id="GO:0003677">
    <property type="term" value="F:DNA binding"/>
    <property type="evidence" value="ECO:0007669"/>
    <property type="project" value="UniProtKB-KW"/>
</dbReference>
<dbReference type="InterPro" id="IPR051677">
    <property type="entry name" value="AfsR-DnrI-RedD_regulator"/>
</dbReference>
<evidence type="ECO:0000256" key="1">
    <source>
        <dbReference type="ARBA" id="ARBA00023015"/>
    </source>
</evidence>
<feature type="transmembrane region" description="Helical" evidence="4">
    <location>
        <begin position="291"/>
        <end position="314"/>
    </location>
</feature>
<keyword evidence="1" id="KW-0805">Transcription regulation</keyword>
<dbReference type="PANTHER" id="PTHR35807">
    <property type="entry name" value="TRANSCRIPTIONAL REGULATOR REDD-RELATED"/>
    <property type="match status" value="1"/>
</dbReference>
<organism evidence="6 7">
    <name type="scientific">Saccharomonospora amisosensis</name>
    <dbReference type="NCBI Taxonomy" id="1128677"/>
    <lineage>
        <taxon>Bacteria</taxon>
        <taxon>Bacillati</taxon>
        <taxon>Actinomycetota</taxon>
        <taxon>Actinomycetes</taxon>
        <taxon>Pseudonocardiales</taxon>
        <taxon>Pseudonocardiaceae</taxon>
        <taxon>Saccharomonospora</taxon>
    </lineage>
</organism>
<keyword evidence="4" id="KW-0812">Transmembrane</keyword>
<dbReference type="AlphaFoldDB" id="A0A7X5UMW0"/>
<dbReference type="Gene3D" id="1.10.10.10">
    <property type="entry name" value="Winged helix-like DNA-binding domain superfamily/Winged helix DNA-binding domain"/>
    <property type="match status" value="1"/>
</dbReference>
<dbReference type="InterPro" id="IPR036779">
    <property type="entry name" value="LysM_dom_sf"/>
</dbReference>
<gene>
    <name evidence="6" type="ORF">FHU38_000857</name>
</gene>
<protein>
    <submittedName>
        <fullName evidence="6">DNA-binding SARP family transcriptional activator</fullName>
    </submittedName>
</protein>
<keyword evidence="4" id="KW-1133">Transmembrane helix</keyword>
<keyword evidence="4" id="KW-0472">Membrane</keyword>